<organism evidence="1 2">
    <name type="scientific">Gigaspora margarita</name>
    <dbReference type="NCBI Taxonomy" id="4874"/>
    <lineage>
        <taxon>Eukaryota</taxon>
        <taxon>Fungi</taxon>
        <taxon>Fungi incertae sedis</taxon>
        <taxon>Mucoromycota</taxon>
        <taxon>Glomeromycotina</taxon>
        <taxon>Glomeromycetes</taxon>
        <taxon>Diversisporales</taxon>
        <taxon>Gigasporaceae</taxon>
        <taxon>Gigaspora</taxon>
    </lineage>
</organism>
<proteinExistence type="predicted"/>
<evidence type="ECO:0000313" key="1">
    <source>
        <dbReference type="EMBL" id="CAG8857114.1"/>
    </source>
</evidence>
<dbReference type="EMBL" id="CAJVQB010167385">
    <property type="protein sequence ID" value="CAG8857114.1"/>
    <property type="molecule type" value="Genomic_DNA"/>
</dbReference>
<gene>
    <name evidence="1" type="ORF">GMARGA_LOCUS45935</name>
</gene>
<feature type="non-terminal residue" evidence="1">
    <location>
        <position position="69"/>
    </location>
</feature>
<keyword evidence="2" id="KW-1185">Reference proteome</keyword>
<protein>
    <submittedName>
        <fullName evidence="1">12147_t:CDS:1</fullName>
    </submittedName>
</protein>
<evidence type="ECO:0000313" key="2">
    <source>
        <dbReference type="Proteomes" id="UP000789901"/>
    </source>
</evidence>
<dbReference type="Proteomes" id="UP000789901">
    <property type="component" value="Unassembled WGS sequence"/>
</dbReference>
<comment type="caution">
    <text evidence="1">The sequence shown here is derived from an EMBL/GenBank/DDBJ whole genome shotgun (WGS) entry which is preliminary data.</text>
</comment>
<accession>A0ABN7XT72</accession>
<reference evidence="1 2" key="1">
    <citation type="submission" date="2021-06" db="EMBL/GenBank/DDBJ databases">
        <authorList>
            <person name="Kallberg Y."/>
            <person name="Tangrot J."/>
            <person name="Rosling A."/>
        </authorList>
    </citation>
    <scope>NUCLEOTIDE SEQUENCE [LARGE SCALE GENOMIC DNA]</scope>
    <source>
        <strain evidence="1 2">120-4 pot B 10/14</strain>
    </source>
</reference>
<feature type="non-terminal residue" evidence="1">
    <location>
        <position position="1"/>
    </location>
</feature>
<sequence>GLPVKKKSDNSQQILAPANKMAEDIEMEGITVLILRIETASSTVGNDYNGKDDFEMDVEYIERENYFVQ</sequence>
<name>A0ABN7XT72_GIGMA</name>